<dbReference type="PRINTS" id="PR00171">
    <property type="entry name" value="SUGRTRNSPORT"/>
</dbReference>
<feature type="transmembrane region" description="Helical" evidence="8">
    <location>
        <begin position="136"/>
        <end position="157"/>
    </location>
</feature>
<feature type="transmembrane region" description="Helical" evidence="8">
    <location>
        <begin position="77"/>
        <end position="98"/>
    </location>
</feature>
<dbReference type="PROSITE" id="PS00217">
    <property type="entry name" value="SUGAR_TRANSPORT_2"/>
    <property type="match status" value="1"/>
</dbReference>
<dbReference type="PANTHER" id="PTHR48020:SF12">
    <property type="entry name" value="PROTON MYO-INOSITOL COTRANSPORTER"/>
    <property type="match status" value="1"/>
</dbReference>
<dbReference type="InterPro" id="IPR003663">
    <property type="entry name" value="Sugar/inositol_transpt"/>
</dbReference>
<evidence type="ECO:0000256" key="5">
    <source>
        <dbReference type="ARBA" id="ARBA00022989"/>
    </source>
</evidence>
<feature type="transmembrane region" description="Helical" evidence="8">
    <location>
        <begin position="169"/>
        <end position="189"/>
    </location>
</feature>
<dbReference type="AlphaFoldDB" id="A0AA49JCD9"/>
<evidence type="ECO:0000256" key="7">
    <source>
        <dbReference type="RuleBase" id="RU003346"/>
    </source>
</evidence>
<evidence type="ECO:0000256" key="4">
    <source>
        <dbReference type="ARBA" id="ARBA00022692"/>
    </source>
</evidence>
<keyword evidence="5 8" id="KW-1133">Transmembrane helix</keyword>
<dbReference type="GO" id="GO:0022857">
    <property type="term" value="F:transmembrane transporter activity"/>
    <property type="evidence" value="ECO:0007669"/>
    <property type="project" value="InterPro"/>
</dbReference>
<evidence type="ECO:0000256" key="3">
    <source>
        <dbReference type="ARBA" id="ARBA00022448"/>
    </source>
</evidence>
<organism evidence="10">
    <name type="scientific">Roseihalotalea indica</name>
    <dbReference type="NCBI Taxonomy" id="2867963"/>
    <lineage>
        <taxon>Bacteria</taxon>
        <taxon>Pseudomonadati</taxon>
        <taxon>Bacteroidota</taxon>
        <taxon>Cytophagia</taxon>
        <taxon>Cytophagales</taxon>
        <taxon>Catalimonadaceae</taxon>
        <taxon>Roseihalotalea</taxon>
    </lineage>
</organism>
<dbReference type="EMBL" id="CP120682">
    <property type="protein sequence ID" value="WKN34631.1"/>
    <property type="molecule type" value="Genomic_DNA"/>
</dbReference>
<reference evidence="10" key="2">
    <citation type="journal article" date="2024" name="Antonie Van Leeuwenhoek">
        <title>Roseihalotalea indica gen. nov., sp. nov., a halophilic Bacteroidetes from mesopelagic Southwest Indian Ocean with higher carbohydrate metabolic potential.</title>
        <authorList>
            <person name="Chen B."/>
            <person name="Zhang M."/>
            <person name="Lin D."/>
            <person name="Ye J."/>
            <person name="Tang K."/>
        </authorList>
    </citation>
    <scope>NUCLEOTIDE SEQUENCE</scope>
    <source>
        <strain evidence="10">TK19036</strain>
    </source>
</reference>
<accession>A0AA49JCD9</accession>
<comment type="similarity">
    <text evidence="2 7">Belongs to the major facilitator superfamily. Sugar transporter (TC 2.A.1.1) family.</text>
</comment>
<feature type="transmembrane region" description="Helical" evidence="8">
    <location>
        <begin position="285"/>
        <end position="306"/>
    </location>
</feature>
<keyword evidence="6 8" id="KW-0472">Membrane</keyword>
<dbReference type="InterPro" id="IPR020846">
    <property type="entry name" value="MFS_dom"/>
</dbReference>
<feature type="transmembrane region" description="Helical" evidence="8">
    <location>
        <begin position="12"/>
        <end position="33"/>
    </location>
</feature>
<keyword evidence="3 7" id="KW-0813">Transport</keyword>
<dbReference type="Gene3D" id="1.20.1250.20">
    <property type="entry name" value="MFS general substrate transporter like domains"/>
    <property type="match status" value="1"/>
</dbReference>
<dbReference type="NCBIfam" id="TIGR00879">
    <property type="entry name" value="SP"/>
    <property type="match status" value="1"/>
</dbReference>
<dbReference type="SUPFAM" id="SSF103473">
    <property type="entry name" value="MFS general substrate transporter"/>
    <property type="match status" value="1"/>
</dbReference>
<reference evidence="10" key="1">
    <citation type="journal article" date="2023" name="Comput. Struct. Biotechnol. J.">
        <title>Discovery of a novel marine Bacteroidetes with a rich repertoire of carbohydrate-active enzymes.</title>
        <authorList>
            <person name="Chen B."/>
            <person name="Liu G."/>
            <person name="Chen Q."/>
            <person name="Wang H."/>
            <person name="Liu L."/>
            <person name="Tang K."/>
        </authorList>
    </citation>
    <scope>NUCLEOTIDE SEQUENCE</scope>
    <source>
        <strain evidence="10">TK19036</strain>
    </source>
</reference>
<evidence type="ECO:0000256" key="8">
    <source>
        <dbReference type="SAM" id="Phobius"/>
    </source>
</evidence>
<evidence type="ECO:0000256" key="1">
    <source>
        <dbReference type="ARBA" id="ARBA00004141"/>
    </source>
</evidence>
<evidence type="ECO:0000313" key="10">
    <source>
        <dbReference type="EMBL" id="WKN34631.1"/>
    </source>
</evidence>
<sequence length="445" mass="49204">MPITKNKVFKYVFIVSIAGFLFGFDTVVISGVNLPIKNLWQTSDWFHGTFIISMSLWGTVMGALLGGYPTEKLGRKVTLTWVGVMFTISAMGASLAPGPYFFSVFRFIGGLSAGIASIAVPTYISEISKAHNRGSLGMLFQFNIVFGILIAYLSNYILTGVLGSDDWRLMLGIEVVPALLFSLLVLNIPKSPRWLIVHKKNTTEARRIAALISSEAEANHLIEAIQYEPDYNREGRSGLFSGKYNRVLKLSFLIAFFNQFSGISFILFYAPEILEKAGFATSDSLLSSVLIGVVNLVFTFVGIYLIDRVGRKQLMYIGSTGYIVSLSMIAYGFHTSLSATFQLVFLLLFITSHAVGQGAVIWVFISEIFPTRIRSFGQAWGSGVLNVFAALIALFGSVLINALAPWVVFALFAFFMFLQLLFTHFMMPETKGASLEELEKNLIQI</sequence>
<feature type="transmembrane region" description="Helical" evidence="8">
    <location>
        <begin position="104"/>
        <end position="124"/>
    </location>
</feature>
<dbReference type="InterPro" id="IPR050814">
    <property type="entry name" value="Myo-inositol_Transporter"/>
</dbReference>
<evidence type="ECO:0000256" key="2">
    <source>
        <dbReference type="ARBA" id="ARBA00010992"/>
    </source>
</evidence>
<feature type="transmembrane region" description="Helical" evidence="8">
    <location>
        <begin position="45"/>
        <end position="65"/>
    </location>
</feature>
<feature type="transmembrane region" description="Helical" evidence="8">
    <location>
        <begin position="406"/>
        <end position="425"/>
    </location>
</feature>
<feature type="transmembrane region" description="Helical" evidence="8">
    <location>
        <begin position="377"/>
        <end position="400"/>
    </location>
</feature>
<keyword evidence="4 8" id="KW-0812">Transmembrane</keyword>
<feature type="transmembrane region" description="Helical" evidence="8">
    <location>
        <begin position="250"/>
        <end position="270"/>
    </location>
</feature>
<dbReference type="InterPro" id="IPR005829">
    <property type="entry name" value="Sugar_transporter_CS"/>
</dbReference>
<dbReference type="GO" id="GO:0016020">
    <property type="term" value="C:membrane"/>
    <property type="evidence" value="ECO:0007669"/>
    <property type="project" value="UniProtKB-SubCell"/>
</dbReference>
<proteinExistence type="inferred from homology"/>
<comment type="subcellular location">
    <subcellularLocation>
        <location evidence="1">Membrane</location>
        <topology evidence="1">Multi-pass membrane protein</topology>
    </subcellularLocation>
</comment>
<dbReference type="Pfam" id="PF00083">
    <property type="entry name" value="Sugar_tr"/>
    <property type="match status" value="1"/>
</dbReference>
<dbReference type="PROSITE" id="PS00216">
    <property type="entry name" value="SUGAR_TRANSPORT_1"/>
    <property type="match status" value="1"/>
</dbReference>
<dbReference type="PROSITE" id="PS50850">
    <property type="entry name" value="MFS"/>
    <property type="match status" value="1"/>
</dbReference>
<dbReference type="InterPro" id="IPR005828">
    <property type="entry name" value="MFS_sugar_transport-like"/>
</dbReference>
<evidence type="ECO:0000259" key="9">
    <source>
        <dbReference type="PROSITE" id="PS50850"/>
    </source>
</evidence>
<gene>
    <name evidence="10" type="ORF">K4G66_19855</name>
</gene>
<dbReference type="InterPro" id="IPR036259">
    <property type="entry name" value="MFS_trans_sf"/>
</dbReference>
<feature type="transmembrane region" description="Helical" evidence="8">
    <location>
        <begin position="313"/>
        <end position="333"/>
    </location>
</feature>
<protein>
    <submittedName>
        <fullName evidence="10">Sugar porter family MFS transporter</fullName>
    </submittedName>
</protein>
<name>A0AA49JCD9_9BACT</name>
<dbReference type="PANTHER" id="PTHR48020">
    <property type="entry name" value="PROTON MYO-INOSITOL COTRANSPORTER"/>
    <property type="match status" value="1"/>
</dbReference>
<feature type="domain" description="Major facilitator superfamily (MFS) profile" evidence="9">
    <location>
        <begin position="11"/>
        <end position="431"/>
    </location>
</feature>
<evidence type="ECO:0000256" key="6">
    <source>
        <dbReference type="ARBA" id="ARBA00023136"/>
    </source>
</evidence>
<feature type="transmembrane region" description="Helical" evidence="8">
    <location>
        <begin position="339"/>
        <end position="365"/>
    </location>
</feature>